<dbReference type="KEGG" id="tet:TTHERM_00188760"/>
<dbReference type="InParanoid" id="I7MEG4"/>
<evidence type="ECO:0000256" key="1">
    <source>
        <dbReference type="PROSITE-ProRule" id="PRU00339"/>
    </source>
</evidence>
<gene>
    <name evidence="2" type="ORF">TTHERM_00188760</name>
</gene>
<proteinExistence type="predicted"/>
<feature type="repeat" description="TPR" evidence="1">
    <location>
        <begin position="52"/>
        <end position="85"/>
    </location>
</feature>
<dbReference type="GeneID" id="7844653"/>
<dbReference type="Proteomes" id="UP000009168">
    <property type="component" value="Unassembled WGS sequence"/>
</dbReference>
<sequence length="91" mass="11023">MISKHSQAFEQLGYLFNKKEMYDNDAITLIQKADQLDPKDSWEGLSFLKKEIWAFGKLGYLFYKKEMYDHAIPFFQKAVQLEHKYSWDYHF</sequence>
<dbReference type="SUPFAM" id="SSF48452">
    <property type="entry name" value="TPR-like"/>
    <property type="match status" value="1"/>
</dbReference>
<dbReference type="Gene3D" id="1.25.40.10">
    <property type="entry name" value="Tetratricopeptide repeat domain"/>
    <property type="match status" value="1"/>
</dbReference>
<dbReference type="SMART" id="SM00028">
    <property type="entry name" value="TPR"/>
    <property type="match status" value="2"/>
</dbReference>
<dbReference type="RefSeq" id="XP_001016552.2">
    <property type="nucleotide sequence ID" value="XM_001016552.2"/>
</dbReference>
<dbReference type="OrthoDB" id="311088at2759"/>
<organism evidence="2 3">
    <name type="scientific">Tetrahymena thermophila (strain SB210)</name>
    <dbReference type="NCBI Taxonomy" id="312017"/>
    <lineage>
        <taxon>Eukaryota</taxon>
        <taxon>Sar</taxon>
        <taxon>Alveolata</taxon>
        <taxon>Ciliophora</taxon>
        <taxon>Intramacronucleata</taxon>
        <taxon>Oligohymenophorea</taxon>
        <taxon>Hymenostomatida</taxon>
        <taxon>Tetrahymenina</taxon>
        <taxon>Tetrahymenidae</taxon>
        <taxon>Tetrahymena</taxon>
    </lineage>
</organism>
<dbReference type="InterPro" id="IPR019734">
    <property type="entry name" value="TPR_rpt"/>
</dbReference>
<dbReference type="EMBL" id="GG662693">
    <property type="protein sequence ID" value="EAR96307.2"/>
    <property type="molecule type" value="Genomic_DNA"/>
</dbReference>
<accession>I7MEG4</accession>
<dbReference type="PROSITE" id="PS50005">
    <property type="entry name" value="TPR"/>
    <property type="match status" value="1"/>
</dbReference>
<keyword evidence="1" id="KW-0802">TPR repeat</keyword>
<evidence type="ECO:0000313" key="3">
    <source>
        <dbReference type="Proteomes" id="UP000009168"/>
    </source>
</evidence>
<dbReference type="AlphaFoldDB" id="I7MEG4"/>
<keyword evidence="3" id="KW-1185">Reference proteome</keyword>
<evidence type="ECO:0000313" key="2">
    <source>
        <dbReference type="EMBL" id="EAR96307.2"/>
    </source>
</evidence>
<name>I7MEG4_TETTS</name>
<reference evidence="3" key="1">
    <citation type="journal article" date="2006" name="PLoS Biol.">
        <title>Macronuclear genome sequence of the ciliate Tetrahymena thermophila, a model eukaryote.</title>
        <authorList>
            <person name="Eisen J.A."/>
            <person name="Coyne R.S."/>
            <person name="Wu M."/>
            <person name="Wu D."/>
            <person name="Thiagarajan M."/>
            <person name="Wortman J.R."/>
            <person name="Badger J.H."/>
            <person name="Ren Q."/>
            <person name="Amedeo P."/>
            <person name="Jones K.M."/>
            <person name="Tallon L.J."/>
            <person name="Delcher A.L."/>
            <person name="Salzberg S.L."/>
            <person name="Silva J.C."/>
            <person name="Haas B.J."/>
            <person name="Majoros W.H."/>
            <person name="Farzad M."/>
            <person name="Carlton J.M."/>
            <person name="Smith R.K. Jr."/>
            <person name="Garg J."/>
            <person name="Pearlman R.E."/>
            <person name="Karrer K.M."/>
            <person name="Sun L."/>
            <person name="Manning G."/>
            <person name="Elde N.C."/>
            <person name="Turkewitz A.P."/>
            <person name="Asai D.J."/>
            <person name="Wilkes D.E."/>
            <person name="Wang Y."/>
            <person name="Cai H."/>
            <person name="Collins K."/>
            <person name="Stewart B.A."/>
            <person name="Lee S.R."/>
            <person name="Wilamowska K."/>
            <person name="Weinberg Z."/>
            <person name="Ruzzo W.L."/>
            <person name="Wloga D."/>
            <person name="Gaertig J."/>
            <person name="Frankel J."/>
            <person name="Tsao C.-C."/>
            <person name="Gorovsky M.A."/>
            <person name="Keeling P.J."/>
            <person name="Waller R.F."/>
            <person name="Patron N.J."/>
            <person name="Cherry J.M."/>
            <person name="Stover N.A."/>
            <person name="Krieger C.J."/>
            <person name="del Toro C."/>
            <person name="Ryder H.F."/>
            <person name="Williamson S.C."/>
            <person name="Barbeau R.A."/>
            <person name="Hamilton E.P."/>
            <person name="Orias E."/>
        </authorList>
    </citation>
    <scope>NUCLEOTIDE SEQUENCE [LARGE SCALE GENOMIC DNA]</scope>
    <source>
        <strain evidence="3">SB210</strain>
    </source>
</reference>
<dbReference type="InterPro" id="IPR011990">
    <property type="entry name" value="TPR-like_helical_dom_sf"/>
</dbReference>
<protein>
    <submittedName>
        <fullName evidence="2">Tetratricopeptide repeat protein</fullName>
    </submittedName>
</protein>